<dbReference type="SMART" id="SM00342">
    <property type="entry name" value="HTH_ARAC"/>
    <property type="match status" value="1"/>
</dbReference>
<dbReference type="InterPro" id="IPR011051">
    <property type="entry name" value="RmlC_Cupin_sf"/>
</dbReference>
<dbReference type="Proteomes" id="UP000321635">
    <property type="component" value="Unassembled WGS sequence"/>
</dbReference>
<dbReference type="SUPFAM" id="SSF51182">
    <property type="entry name" value="RmlC-like cupins"/>
    <property type="match status" value="1"/>
</dbReference>
<dbReference type="PANTHER" id="PTHR11019:SF159">
    <property type="entry name" value="TRANSCRIPTIONAL REGULATOR-RELATED"/>
    <property type="match status" value="1"/>
</dbReference>
<protein>
    <submittedName>
        <fullName evidence="5">AraC family transcriptional regulator</fullName>
    </submittedName>
</protein>
<dbReference type="STRING" id="1120919.GCA_000429165_02073"/>
<dbReference type="RefSeq" id="WP_246789411.1">
    <property type="nucleotide sequence ID" value="NZ_AUBI01000006.1"/>
</dbReference>
<proteinExistence type="predicted"/>
<dbReference type="PROSITE" id="PS01124">
    <property type="entry name" value="HTH_ARAC_FAMILY_2"/>
    <property type="match status" value="1"/>
</dbReference>
<evidence type="ECO:0000313" key="5">
    <source>
        <dbReference type="EMBL" id="GEN59317.1"/>
    </source>
</evidence>
<reference evidence="5 6" key="1">
    <citation type="submission" date="2019-07" db="EMBL/GenBank/DDBJ databases">
        <title>Whole genome shotgun sequence of Acetobacter nitrogenifigens NBRC 105050.</title>
        <authorList>
            <person name="Hosoyama A."/>
            <person name="Uohara A."/>
            <person name="Ohji S."/>
            <person name="Ichikawa N."/>
        </authorList>
    </citation>
    <scope>NUCLEOTIDE SEQUENCE [LARGE SCALE GENOMIC DNA]</scope>
    <source>
        <strain evidence="5 6">NBRC 105050</strain>
    </source>
</reference>
<dbReference type="AlphaFoldDB" id="A0A511X8P5"/>
<dbReference type="Pfam" id="PF12833">
    <property type="entry name" value="HTH_18"/>
    <property type="match status" value="1"/>
</dbReference>
<accession>A0A511X8P5</accession>
<keyword evidence="1" id="KW-0805">Transcription regulation</keyword>
<sequence length="270" mass="30038">MRATLPMPPLALDSAAGDPPWLNGGYFSQTTRRMAERHEHAYGQILGVDEGVIGIRTEQSYWQIGPGQCLWLPPGLPHQARSHGAITGWLLYISEARSQTLSSEPFLTQGSRLLRAQAERLARHASGMIWDKPLFRLAESFWDEFRSLPHAALSLPLPMDPRLRRVADLLSDNPADPREQPDWASDAGMSPRSFVRRFMTETGMPFSTWRRRLRVLAAQELLARGHSVTDAALEVGYESSGAFGAAFRSITGCSPRDYSKLRGGGHDRTS</sequence>
<gene>
    <name evidence="5" type="ORF">ANI02nite_12010</name>
</gene>
<evidence type="ECO:0000256" key="3">
    <source>
        <dbReference type="ARBA" id="ARBA00023163"/>
    </source>
</evidence>
<keyword evidence="3" id="KW-0804">Transcription</keyword>
<dbReference type="InterPro" id="IPR018062">
    <property type="entry name" value="HTH_AraC-typ_CS"/>
</dbReference>
<dbReference type="InterPro" id="IPR009057">
    <property type="entry name" value="Homeodomain-like_sf"/>
</dbReference>
<organism evidence="5 6">
    <name type="scientific">Acetobacter nitrogenifigens DSM 23921 = NBRC 105050</name>
    <dbReference type="NCBI Taxonomy" id="1120919"/>
    <lineage>
        <taxon>Bacteria</taxon>
        <taxon>Pseudomonadati</taxon>
        <taxon>Pseudomonadota</taxon>
        <taxon>Alphaproteobacteria</taxon>
        <taxon>Acetobacterales</taxon>
        <taxon>Acetobacteraceae</taxon>
        <taxon>Acetobacter</taxon>
    </lineage>
</organism>
<dbReference type="PROSITE" id="PS00041">
    <property type="entry name" value="HTH_ARAC_FAMILY_1"/>
    <property type="match status" value="1"/>
</dbReference>
<dbReference type="Gene3D" id="2.60.120.10">
    <property type="entry name" value="Jelly Rolls"/>
    <property type="match status" value="1"/>
</dbReference>
<dbReference type="EMBL" id="BJYF01000006">
    <property type="protein sequence ID" value="GEN59317.1"/>
    <property type="molecule type" value="Genomic_DNA"/>
</dbReference>
<dbReference type="GO" id="GO:0043565">
    <property type="term" value="F:sequence-specific DNA binding"/>
    <property type="evidence" value="ECO:0007669"/>
    <property type="project" value="InterPro"/>
</dbReference>
<dbReference type="PANTHER" id="PTHR11019">
    <property type="entry name" value="HTH-TYPE TRANSCRIPTIONAL REGULATOR NIMR"/>
    <property type="match status" value="1"/>
</dbReference>
<dbReference type="InterPro" id="IPR018060">
    <property type="entry name" value="HTH_AraC"/>
</dbReference>
<feature type="domain" description="HTH araC/xylS-type" evidence="4">
    <location>
        <begin position="164"/>
        <end position="261"/>
    </location>
</feature>
<dbReference type="Pfam" id="PF02311">
    <property type="entry name" value="AraC_binding"/>
    <property type="match status" value="1"/>
</dbReference>
<evidence type="ECO:0000256" key="1">
    <source>
        <dbReference type="ARBA" id="ARBA00023015"/>
    </source>
</evidence>
<keyword evidence="6" id="KW-1185">Reference proteome</keyword>
<comment type="caution">
    <text evidence="5">The sequence shown here is derived from an EMBL/GenBank/DDBJ whole genome shotgun (WGS) entry which is preliminary data.</text>
</comment>
<evidence type="ECO:0000259" key="4">
    <source>
        <dbReference type="PROSITE" id="PS01124"/>
    </source>
</evidence>
<evidence type="ECO:0000256" key="2">
    <source>
        <dbReference type="ARBA" id="ARBA00023125"/>
    </source>
</evidence>
<dbReference type="Gene3D" id="1.10.10.60">
    <property type="entry name" value="Homeodomain-like"/>
    <property type="match status" value="2"/>
</dbReference>
<dbReference type="SUPFAM" id="SSF46689">
    <property type="entry name" value="Homeodomain-like"/>
    <property type="match status" value="1"/>
</dbReference>
<dbReference type="InterPro" id="IPR014710">
    <property type="entry name" value="RmlC-like_jellyroll"/>
</dbReference>
<dbReference type="GO" id="GO:0003700">
    <property type="term" value="F:DNA-binding transcription factor activity"/>
    <property type="evidence" value="ECO:0007669"/>
    <property type="project" value="InterPro"/>
</dbReference>
<dbReference type="InterPro" id="IPR003313">
    <property type="entry name" value="AraC-bd"/>
</dbReference>
<name>A0A511X8P5_9PROT</name>
<keyword evidence="2" id="KW-0238">DNA-binding</keyword>
<evidence type="ECO:0000313" key="6">
    <source>
        <dbReference type="Proteomes" id="UP000321635"/>
    </source>
</evidence>